<gene>
    <name evidence="1" type="ORF">SAMEA2054241_02024</name>
</gene>
<dbReference type="Proteomes" id="UP000187708">
    <property type="component" value="Unassembled WGS sequence"/>
</dbReference>
<proteinExistence type="predicted"/>
<dbReference type="EMBL" id="FTSV01000053">
    <property type="protein sequence ID" value="SIX48405.1"/>
    <property type="molecule type" value="Genomic_DNA"/>
</dbReference>
<reference evidence="1 2" key="1">
    <citation type="submission" date="2017-01" db="EMBL/GenBank/DDBJ databases">
        <authorList>
            <consortium name="Pathogen Informatics"/>
        </authorList>
    </citation>
    <scope>NUCLEOTIDE SEQUENCE [LARGE SCALE GENOMIC DNA]</scope>
    <source>
        <strain evidence="1 2">2090STDY5461769</strain>
    </source>
</reference>
<evidence type="ECO:0000313" key="1">
    <source>
        <dbReference type="EMBL" id="SIX48405.1"/>
    </source>
</evidence>
<evidence type="ECO:0000313" key="2">
    <source>
        <dbReference type="Proteomes" id="UP000187708"/>
    </source>
</evidence>
<comment type="caution">
    <text evidence="1">The sequence shown here is derived from an EMBL/GenBank/DDBJ whole genome shotgun (WGS) entry which is preliminary data.</text>
</comment>
<protein>
    <submittedName>
        <fullName evidence="1">Uncharacterized protein</fullName>
    </submittedName>
</protein>
<sequence>MLSGKAGEAYQAFRTVSTWIVQPGELWDRQLGTLTGWRQETDFTVAEIEMVKLTKKQIADVTGFQTVIATTAGDRSVGAKAQLPESEVAKLPAHM</sequence>
<dbReference type="AlphaFoldDB" id="A0A656BJF0"/>
<name>A0A656BJF0_SHISO</name>
<organism evidence="1 2">
    <name type="scientific">Shigella sonnei</name>
    <dbReference type="NCBI Taxonomy" id="624"/>
    <lineage>
        <taxon>Bacteria</taxon>
        <taxon>Pseudomonadati</taxon>
        <taxon>Pseudomonadota</taxon>
        <taxon>Gammaproteobacteria</taxon>
        <taxon>Enterobacterales</taxon>
        <taxon>Enterobacteriaceae</taxon>
        <taxon>Shigella</taxon>
    </lineage>
</organism>
<accession>A0A656BJF0</accession>